<evidence type="ECO:0000313" key="1">
    <source>
        <dbReference type="EMBL" id="VEF41748.1"/>
    </source>
</evidence>
<gene>
    <name evidence="1" type="ORF">NCTC5906_00616</name>
</gene>
<dbReference type="Proteomes" id="UP000272690">
    <property type="component" value="Chromosome"/>
</dbReference>
<dbReference type="EMBL" id="LR134327">
    <property type="protein sequence ID" value="VEF41748.1"/>
    <property type="molecule type" value="Genomic_DNA"/>
</dbReference>
<organism evidence="1 2">
    <name type="scientific">Aggregatibacter aphrophilus ATCC 33389</name>
    <dbReference type="NCBI Taxonomy" id="985008"/>
    <lineage>
        <taxon>Bacteria</taxon>
        <taxon>Pseudomonadati</taxon>
        <taxon>Pseudomonadota</taxon>
        <taxon>Gammaproteobacteria</taxon>
        <taxon>Pasteurellales</taxon>
        <taxon>Pasteurellaceae</taxon>
        <taxon>Aggregatibacter</taxon>
    </lineage>
</organism>
<dbReference type="Pfam" id="PF07119">
    <property type="entry name" value="DUF1375"/>
    <property type="match status" value="1"/>
</dbReference>
<proteinExistence type="predicted"/>
<protein>
    <submittedName>
        <fullName evidence="1">Predicted periplasmic lipoprotein</fullName>
    </submittedName>
</protein>
<dbReference type="AlphaFoldDB" id="A0A3S4QAG4"/>
<keyword evidence="1" id="KW-0449">Lipoprotein</keyword>
<dbReference type="GeneID" id="49635040"/>
<dbReference type="RefSeq" id="WP_032995104.1">
    <property type="nucleotide sequence ID" value="NZ_AEWB02000014.1"/>
</dbReference>
<sequence length="102" mass="11358">MKKILATISITILLNTCATLETLDKPKFYSGTRMDIESLNDRSRSHGTSADLADAFIKSLYLIDLPFSFVADTALLPIKTLQVLASSDEEDKTKRSDVPRHQ</sequence>
<name>A0A3S4QAG4_AGGAP</name>
<accession>A0A3S4QAG4</accession>
<evidence type="ECO:0000313" key="2">
    <source>
        <dbReference type="Proteomes" id="UP000272690"/>
    </source>
</evidence>
<dbReference type="OrthoDB" id="5679649at2"/>
<reference evidence="1 2" key="1">
    <citation type="submission" date="2018-12" db="EMBL/GenBank/DDBJ databases">
        <authorList>
            <consortium name="Pathogen Informatics"/>
        </authorList>
    </citation>
    <scope>NUCLEOTIDE SEQUENCE [LARGE SCALE GENOMIC DNA]</scope>
    <source>
        <strain evidence="1 2">NCTC5906</strain>
    </source>
</reference>
<dbReference type="InterPro" id="IPR010780">
    <property type="entry name" value="DUF1375"/>
</dbReference>